<evidence type="ECO:0000256" key="6">
    <source>
        <dbReference type="PIRSR" id="PIRSR038994-1"/>
    </source>
</evidence>
<dbReference type="NCBIfam" id="TIGR00221">
    <property type="entry name" value="nagA"/>
    <property type="match status" value="1"/>
</dbReference>
<feature type="binding site" evidence="8">
    <location>
        <position position="176"/>
    </location>
    <ligand>
        <name>Zn(2+)</name>
        <dbReference type="ChEBI" id="CHEBI:29105"/>
    </ligand>
</feature>
<dbReference type="Pfam" id="PF01979">
    <property type="entry name" value="Amidohydro_1"/>
    <property type="match status" value="1"/>
</dbReference>
<evidence type="ECO:0000256" key="5">
    <source>
        <dbReference type="PIRNR" id="PIRNR038994"/>
    </source>
</evidence>
<feature type="binding site" evidence="7">
    <location>
        <begin position="200"/>
        <end position="201"/>
    </location>
    <ligand>
        <name>substrate</name>
    </ligand>
</feature>
<feature type="active site" description="Proton donor/acceptor" evidence="6">
    <location>
        <position position="256"/>
    </location>
</feature>
<dbReference type="InterPro" id="IPR006680">
    <property type="entry name" value="Amidohydro-rel"/>
</dbReference>
<feature type="binding site" evidence="7">
    <location>
        <position position="121"/>
    </location>
    <ligand>
        <name>substrate</name>
    </ligand>
</feature>
<dbReference type="InterPro" id="IPR032466">
    <property type="entry name" value="Metal_Hydrolase"/>
</dbReference>
<comment type="similarity">
    <text evidence="1 5">Belongs to the metallo-dependent hydrolases superfamily. NagA family.</text>
</comment>
<evidence type="ECO:0000256" key="1">
    <source>
        <dbReference type="ARBA" id="ARBA00010716"/>
    </source>
</evidence>
<dbReference type="InterPro" id="IPR003764">
    <property type="entry name" value="GlcNAc_6-P_deAcase"/>
</dbReference>
<dbReference type="Gene3D" id="3.20.20.140">
    <property type="entry name" value="Metal-dependent hydrolases"/>
    <property type="match status" value="1"/>
</dbReference>
<dbReference type="GO" id="GO:0008448">
    <property type="term" value="F:N-acetylglucosamine-6-phosphate deacetylase activity"/>
    <property type="evidence" value="ECO:0007669"/>
    <property type="project" value="UniProtKB-EC"/>
</dbReference>
<comment type="caution">
    <text evidence="10">The sequence shown here is derived from an EMBL/GenBank/DDBJ whole genome shotgun (WGS) entry which is preliminary data.</text>
</comment>
<feature type="binding site" evidence="7">
    <location>
        <begin position="289"/>
        <end position="291"/>
    </location>
    <ligand>
        <name>substrate</name>
    </ligand>
</feature>
<protein>
    <submittedName>
        <fullName evidence="10">N-acetylglucosamine-6-phosphate deacetylase</fullName>
        <ecNumber evidence="10">3.5.1.25</ecNumber>
    </submittedName>
</protein>
<dbReference type="GO" id="GO:0046872">
    <property type="term" value="F:metal ion binding"/>
    <property type="evidence" value="ECO:0007669"/>
    <property type="project" value="UniProtKB-KW"/>
</dbReference>
<evidence type="ECO:0000256" key="2">
    <source>
        <dbReference type="ARBA" id="ARBA00022723"/>
    </source>
</evidence>
<accession>A0A926S8K9</accession>
<feature type="binding site" evidence="8">
    <location>
        <position position="197"/>
    </location>
    <ligand>
        <name>Zn(2+)</name>
        <dbReference type="ChEBI" id="CHEBI:29105"/>
    </ligand>
</feature>
<evidence type="ECO:0000256" key="4">
    <source>
        <dbReference type="ARBA" id="ARBA00023277"/>
    </source>
</evidence>
<dbReference type="SUPFAM" id="SSF51556">
    <property type="entry name" value="Metallo-dependent hydrolases"/>
    <property type="match status" value="1"/>
</dbReference>
<keyword evidence="2 8" id="KW-0479">Metal-binding</keyword>
<dbReference type="AlphaFoldDB" id="A0A926S8K9"/>
<evidence type="ECO:0000256" key="8">
    <source>
        <dbReference type="PIRSR" id="PIRSR038994-3"/>
    </source>
</evidence>
<evidence type="ECO:0000256" key="3">
    <source>
        <dbReference type="ARBA" id="ARBA00022801"/>
    </source>
</evidence>
<keyword evidence="3 5" id="KW-0378">Hydrolase</keyword>
<feature type="domain" description="Amidohydrolase-related" evidence="9">
    <location>
        <begin position="32"/>
        <end position="359"/>
    </location>
</feature>
<dbReference type="Gene3D" id="2.30.40.10">
    <property type="entry name" value="Urease, subunit C, domain 1"/>
    <property type="match status" value="1"/>
</dbReference>
<organism evidence="10 11">
    <name type="scientific">Roseibium aggregatum</name>
    <dbReference type="NCBI Taxonomy" id="187304"/>
    <lineage>
        <taxon>Bacteria</taxon>
        <taxon>Pseudomonadati</taxon>
        <taxon>Pseudomonadota</taxon>
        <taxon>Alphaproteobacteria</taxon>
        <taxon>Hyphomicrobiales</taxon>
        <taxon>Stappiaceae</taxon>
        <taxon>Roseibium</taxon>
    </lineage>
</organism>
<feature type="binding site" evidence="8">
    <location>
        <position position="110"/>
    </location>
    <ligand>
        <name>Zn(2+)</name>
        <dbReference type="ChEBI" id="CHEBI:29105"/>
    </ligand>
</feature>
<proteinExistence type="inferred from homology"/>
<dbReference type="PANTHER" id="PTHR11113:SF14">
    <property type="entry name" value="N-ACETYLGLUCOSAMINE-6-PHOSPHATE DEACETYLASE"/>
    <property type="match status" value="1"/>
</dbReference>
<dbReference type="EMBL" id="JABFCZ010000003">
    <property type="protein sequence ID" value="MBD1545109.1"/>
    <property type="molecule type" value="Genomic_DNA"/>
</dbReference>
<evidence type="ECO:0000313" key="11">
    <source>
        <dbReference type="Proteomes" id="UP000598467"/>
    </source>
</evidence>
<feature type="binding site" evidence="7">
    <location>
        <position position="208"/>
    </location>
    <ligand>
        <name>substrate</name>
    </ligand>
</feature>
<gene>
    <name evidence="10" type="primary">nagA</name>
    <name evidence="10" type="ORF">HK439_02465</name>
</gene>
<name>A0A926S8K9_9HYPH</name>
<dbReference type="CDD" id="cd00854">
    <property type="entry name" value="NagA"/>
    <property type="match status" value="1"/>
</dbReference>
<dbReference type="PANTHER" id="PTHR11113">
    <property type="entry name" value="N-ACETYLGLUCOSAMINE-6-PHOSPHATE DEACETYLASE"/>
    <property type="match status" value="1"/>
</dbReference>
<feature type="binding site" evidence="7">
    <location>
        <position position="232"/>
    </location>
    <ligand>
        <name>substrate</name>
    </ligand>
</feature>
<dbReference type="EC" id="3.5.1.25" evidence="10"/>
<dbReference type="SUPFAM" id="SSF51338">
    <property type="entry name" value="Composite domain of metallo-dependent hydrolases"/>
    <property type="match status" value="1"/>
</dbReference>
<dbReference type="GO" id="GO:0006046">
    <property type="term" value="P:N-acetylglucosamine catabolic process"/>
    <property type="evidence" value="ECO:0007669"/>
    <property type="project" value="TreeGrafter"/>
</dbReference>
<evidence type="ECO:0000313" key="10">
    <source>
        <dbReference type="EMBL" id="MBD1545109.1"/>
    </source>
</evidence>
<sequence length="363" mass="37706">MALLVEGSRVAGLVPGAEVPRDHEKIDLGDGILSPGLIDLQVNGGGGLMLGEIESLEDLAVICRAHVGLGTTALLPTLITDTPENTLRVLEIAGIAAREKVPGFAGLHLEGPHLDPSRKGAHDARLIRPMAARDLDAYLEAARAMPSLMMTVAPEAVSRDQIRSLTEAGVIVSLGHSNATYDAVYASVEAGATCITHLYNAMSPLAHRDPGMVGAALNIGQLHAGLIADGVHVDPAAVEIALRAKKGPGAIFLVTDAMAVAGTGRTEFSLGGRRILRANGRLTLENGTLAGADITLPAALRFLQEQVGVSLETVLRMATSLPAATIGRQDELGCLVSGARADFVQFSSDGSVRSVWLGGLKQL</sequence>
<keyword evidence="4 5" id="KW-0119">Carbohydrate metabolism</keyword>
<dbReference type="Proteomes" id="UP000598467">
    <property type="component" value="Unassembled WGS sequence"/>
</dbReference>
<evidence type="ECO:0000256" key="7">
    <source>
        <dbReference type="PIRSR" id="PIRSR038994-2"/>
    </source>
</evidence>
<comment type="cofactor">
    <cofactor evidence="8">
        <name>a divalent metal cation</name>
        <dbReference type="ChEBI" id="CHEBI:60240"/>
    </cofactor>
    <text evidence="8">Binds 1 divalent metal cation per subunit.</text>
</comment>
<dbReference type="PIRSF" id="PIRSF038994">
    <property type="entry name" value="NagA"/>
    <property type="match status" value="1"/>
</dbReference>
<reference evidence="10" key="1">
    <citation type="submission" date="2020-05" db="EMBL/GenBank/DDBJ databases">
        <title>Identification of trans-AT polyketide cluster in two marine bacteria, producers of a novel glutaramide-containing polyketide sesbanimide D and analogs.</title>
        <authorList>
            <person name="Kacar D."/>
            <person name="Rodriguez P."/>
            <person name="Canedo L."/>
            <person name="Gonzalez E."/>
            <person name="Galan B."/>
            <person name="De La Calle F."/>
            <person name="Garcia J.L."/>
        </authorList>
    </citation>
    <scope>NUCLEOTIDE SEQUENCE</scope>
    <source>
        <strain evidence="10">PHM038</strain>
    </source>
</reference>
<dbReference type="InterPro" id="IPR011059">
    <property type="entry name" value="Metal-dep_hydrolase_composite"/>
</dbReference>
<evidence type="ECO:0000259" key="9">
    <source>
        <dbReference type="Pfam" id="PF01979"/>
    </source>
</evidence>